<dbReference type="GO" id="GO:0005737">
    <property type="term" value="C:cytoplasm"/>
    <property type="evidence" value="ECO:0007669"/>
    <property type="project" value="UniProtKB-SubCell"/>
</dbReference>
<dbReference type="GO" id="GO:0030091">
    <property type="term" value="P:protein repair"/>
    <property type="evidence" value="ECO:0007669"/>
    <property type="project" value="UniProtKB-UniRule"/>
</dbReference>
<dbReference type="GO" id="GO:0004719">
    <property type="term" value="F:protein-L-isoaspartate (D-aspartate) O-methyltransferase activity"/>
    <property type="evidence" value="ECO:0007669"/>
    <property type="project" value="UniProtKB-UniRule"/>
</dbReference>
<keyword evidence="7 10" id="KW-0808">Transferase</keyword>
<evidence type="ECO:0000256" key="9">
    <source>
        <dbReference type="NCBIfam" id="TIGR00080"/>
    </source>
</evidence>
<dbReference type="InterPro" id="IPR000682">
    <property type="entry name" value="PCMT"/>
</dbReference>
<evidence type="ECO:0000256" key="2">
    <source>
        <dbReference type="ARBA" id="ARBA00005369"/>
    </source>
</evidence>
<dbReference type="Gene3D" id="3.40.50.150">
    <property type="entry name" value="Vaccinia Virus protein VP39"/>
    <property type="match status" value="1"/>
</dbReference>
<evidence type="ECO:0000313" key="11">
    <source>
        <dbReference type="Proteomes" id="UP000027644"/>
    </source>
</evidence>
<gene>
    <name evidence="10" type="ORF">SASC598J21_016310</name>
</gene>
<comment type="similarity">
    <text evidence="2">Belongs to the methyltransferase superfamily. L-isoaspartyl/D-aspartyl protein methyltransferase family.</text>
</comment>
<evidence type="ECO:0000256" key="6">
    <source>
        <dbReference type="ARBA" id="ARBA00022603"/>
    </source>
</evidence>
<dbReference type="CDD" id="cd02440">
    <property type="entry name" value="AdoMet_MTases"/>
    <property type="match status" value="1"/>
</dbReference>
<dbReference type="PROSITE" id="PS01279">
    <property type="entry name" value="PCMT"/>
    <property type="match status" value="1"/>
</dbReference>
<keyword evidence="8" id="KW-0949">S-adenosyl-L-methionine</keyword>
<evidence type="ECO:0000256" key="1">
    <source>
        <dbReference type="ARBA" id="ARBA00004496"/>
    </source>
</evidence>
<accession>A0A074VZF3</accession>
<dbReference type="FunFam" id="3.40.50.150:FF:000010">
    <property type="entry name" value="Protein-L-isoaspartate O-methyltransferase"/>
    <property type="match status" value="1"/>
</dbReference>
<organism evidence="10 11">
    <name type="scientific">Snodgrassella alvi SCGC AB-598-J21</name>
    <dbReference type="NCBI Taxonomy" id="1385367"/>
    <lineage>
        <taxon>Bacteria</taxon>
        <taxon>Pseudomonadati</taxon>
        <taxon>Pseudomonadota</taxon>
        <taxon>Betaproteobacteria</taxon>
        <taxon>Neisseriales</taxon>
        <taxon>Neisseriaceae</taxon>
        <taxon>Snodgrassella</taxon>
    </lineage>
</organism>
<dbReference type="EMBL" id="AVQL01000448">
    <property type="protein sequence ID" value="KEQ00609.1"/>
    <property type="molecule type" value="Genomic_DNA"/>
</dbReference>
<dbReference type="Pfam" id="PF01135">
    <property type="entry name" value="PCMT"/>
    <property type="match status" value="1"/>
</dbReference>
<evidence type="ECO:0000313" key="10">
    <source>
        <dbReference type="EMBL" id="KEQ00609.1"/>
    </source>
</evidence>
<name>A0A074VZF3_9NEIS</name>
<evidence type="ECO:0000256" key="7">
    <source>
        <dbReference type="ARBA" id="ARBA00022679"/>
    </source>
</evidence>
<comment type="caution">
    <text evidence="10">The sequence shown here is derived from an EMBL/GenBank/DDBJ whole genome shotgun (WGS) entry which is preliminary data.</text>
</comment>
<evidence type="ECO:0000256" key="3">
    <source>
        <dbReference type="ARBA" id="ARBA00011890"/>
    </source>
</evidence>
<evidence type="ECO:0000256" key="4">
    <source>
        <dbReference type="ARBA" id="ARBA00013346"/>
    </source>
</evidence>
<evidence type="ECO:0000256" key="8">
    <source>
        <dbReference type="ARBA" id="ARBA00022691"/>
    </source>
</evidence>
<keyword evidence="5" id="KW-0963">Cytoplasm</keyword>
<dbReference type="SUPFAM" id="SSF53335">
    <property type="entry name" value="S-adenosyl-L-methionine-dependent methyltransferases"/>
    <property type="match status" value="1"/>
</dbReference>
<reference evidence="10 11" key="1">
    <citation type="journal article" date="2014" name="PLoS Genet.">
        <title>Hidden diversity in honey bee gut symbionts detected by single-cell genomics.</title>
        <authorList>
            <person name="Engel P."/>
            <person name="Stepanauskas R."/>
            <person name="Moran N."/>
        </authorList>
    </citation>
    <scope>NUCLEOTIDE SEQUENCE [LARGE SCALE GENOMIC DNA]</scope>
    <source>
        <strain evidence="10 11">SCGC AB-598-J21</strain>
    </source>
</reference>
<dbReference type="EC" id="2.1.1.77" evidence="3 9"/>
<dbReference type="PANTHER" id="PTHR11579:SF0">
    <property type="entry name" value="PROTEIN-L-ISOASPARTATE(D-ASPARTATE) O-METHYLTRANSFERASE"/>
    <property type="match status" value="1"/>
</dbReference>
<dbReference type="PANTHER" id="PTHR11579">
    <property type="entry name" value="PROTEIN-L-ISOASPARTATE O-METHYLTRANSFERASE"/>
    <property type="match status" value="1"/>
</dbReference>
<keyword evidence="6 10" id="KW-0489">Methyltransferase</keyword>
<dbReference type="GO" id="GO:0032259">
    <property type="term" value="P:methylation"/>
    <property type="evidence" value="ECO:0007669"/>
    <property type="project" value="UniProtKB-KW"/>
</dbReference>
<dbReference type="NCBIfam" id="TIGR00080">
    <property type="entry name" value="pimt"/>
    <property type="match status" value="1"/>
</dbReference>
<dbReference type="InterPro" id="IPR029063">
    <property type="entry name" value="SAM-dependent_MTases_sf"/>
</dbReference>
<dbReference type="AlphaFoldDB" id="A0A074VZF3"/>
<protein>
    <recommendedName>
        <fullName evidence="4 9">Protein-L-isoaspartate O-methyltransferase</fullName>
        <ecNumber evidence="3 9">2.1.1.77</ecNumber>
    </recommendedName>
</protein>
<comment type="subcellular location">
    <subcellularLocation>
        <location evidence="1">Cytoplasm</location>
    </subcellularLocation>
</comment>
<proteinExistence type="inferred from homology"/>
<evidence type="ECO:0000256" key="5">
    <source>
        <dbReference type="ARBA" id="ARBA00022490"/>
    </source>
</evidence>
<sequence length="225" mass="25051">MVTEVGQGVSWTGYEFRRARMVERLKQMGITRAEVLSAMSAVPRHVFVEEALRSHAYDDMSLPLGLGQTISQPYTVAVMTQLLFARRPIQNNLRILEIGTGCGYQTAILQALGLREIYSIERLRPLHERAKQNLRAVRLLAHARLVCGDGYLGLPQEAPFDGIILTAAPKEVPLPLLQQLSIGGRMVLPLDEGGVQFLWVIDKTAEGFQETCVQQTLFVPLVNDN</sequence>
<dbReference type="NCBIfam" id="NF001453">
    <property type="entry name" value="PRK00312.1"/>
    <property type="match status" value="1"/>
</dbReference>
<dbReference type="Proteomes" id="UP000027644">
    <property type="component" value="Unassembled WGS sequence"/>
</dbReference>